<dbReference type="AlphaFoldDB" id="A0A7I8KFA3"/>
<gene>
    <name evidence="1" type="ORF">SI8410_05007130</name>
</gene>
<evidence type="ECO:0000313" key="2">
    <source>
        <dbReference type="Proteomes" id="UP000663760"/>
    </source>
</evidence>
<dbReference type="EMBL" id="LR746268">
    <property type="protein sequence ID" value="CAA7396467.1"/>
    <property type="molecule type" value="Genomic_DNA"/>
</dbReference>
<protein>
    <submittedName>
        <fullName evidence="1">Uncharacterized protein</fullName>
    </submittedName>
</protein>
<sequence>MIGCKAVSTPLAAHFNLFAEDSLKIKKEIELMNRVPYNQMFYEKTKYIDVKYHFVRNVIMQKKVDVKKVHTTENLIDILTKTLSSNKLGHCLNLISLWST</sequence>
<accession>A0A7I8KFA3</accession>
<evidence type="ECO:0000313" key="1">
    <source>
        <dbReference type="EMBL" id="CAA7396467.1"/>
    </source>
</evidence>
<dbReference type="Proteomes" id="UP000663760">
    <property type="component" value="Chromosome 5"/>
</dbReference>
<proteinExistence type="predicted"/>
<reference evidence="1" key="1">
    <citation type="submission" date="2020-02" db="EMBL/GenBank/DDBJ databases">
        <authorList>
            <person name="Scholz U."/>
            <person name="Mascher M."/>
            <person name="Fiebig A."/>
        </authorList>
    </citation>
    <scope>NUCLEOTIDE SEQUENCE</scope>
</reference>
<name>A0A7I8KFA3_SPIIN</name>
<organism evidence="1 2">
    <name type="scientific">Spirodela intermedia</name>
    <name type="common">Intermediate duckweed</name>
    <dbReference type="NCBI Taxonomy" id="51605"/>
    <lineage>
        <taxon>Eukaryota</taxon>
        <taxon>Viridiplantae</taxon>
        <taxon>Streptophyta</taxon>
        <taxon>Embryophyta</taxon>
        <taxon>Tracheophyta</taxon>
        <taxon>Spermatophyta</taxon>
        <taxon>Magnoliopsida</taxon>
        <taxon>Liliopsida</taxon>
        <taxon>Araceae</taxon>
        <taxon>Lemnoideae</taxon>
        <taxon>Spirodela</taxon>
    </lineage>
</organism>
<dbReference type="OrthoDB" id="418237at2759"/>
<keyword evidence="2" id="KW-1185">Reference proteome</keyword>